<feature type="non-terminal residue" evidence="1">
    <location>
        <position position="1"/>
    </location>
</feature>
<dbReference type="Proteomes" id="UP000044602">
    <property type="component" value="Unassembled WGS sequence"/>
</dbReference>
<protein>
    <submittedName>
        <fullName evidence="1">Uncharacterized protein</fullName>
    </submittedName>
</protein>
<gene>
    <name evidence="1" type="ORF">BN1708_018292</name>
</gene>
<reference evidence="1 2" key="1">
    <citation type="submission" date="2015-05" db="EMBL/GenBank/DDBJ databases">
        <authorList>
            <person name="Wang D.B."/>
            <person name="Wang M."/>
        </authorList>
    </citation>
    <scope>NUCLEOTIDE SEQUENCE [LARGE SCALE GENOMIC DNA]</scope>
    <source>
        <strain evidence="1">VL1</strain>
    </source>
</reference>
<proteinExistence type="predicted"/>
<dbReference type="STRING" id="100787.A0A0G4LZL0"/>
<organism evidence="1 2">
    <name type="scientific">Verticillium longisporum</name>
    <name type="common">Verticillium dahliae var. longisporum</name>
    <dbReference type="NCBI Taxonomy" id="100787"/>
    <lineage>
        <taxon>Eukaryota</taxon>
        <taxon>Fungi</taxon>
        <taxon>Dikarya</taxon>
        <taxon>Ascomycota</taxon>
        <taxon>Pezizomycotina</taxon>
        <taxon>Sordariomycetes</taxon>
        <taxon>Hypocreomycetidae</taxon>
        <taxon>Glomerellales</taxon>
        <taxon>Plectosphaerellaceae</taxon>
        <taxon>Verticillium</taxon>
    </lineage>
</organism>
<evidence type="ECO:0000313" key="1">
    <source>
        <dbReference type="EMBL" id="CRK27447.1"/>
    </source>
</evidence>
<dbReference type="EMBL" id="CVQH01020410">
    <property type="protein sequence ID" value="CRK27447.1"/>
    <property type="molecule type" value="Genomic_DNA"/>
</dbReference>
<accession>A0A0G4LZL0</accession>
<name>A0A0G4LZL0_VERLO</name>
<keyword evidence="2" id="KW-1185">Reference proteome</keyword>
<sequence length="139" mass="15783">SPTEEVIVRQAQRLEALFLTPPTAPSLAIDSHPAAGPAAITTRVIILKLWLSLQYPFQHRPASLHPPRLRVPRPTMLRTAISVLELVHHARQHPQAARFHWWYDMYPQWHPLAVALAELCAQTQGELVDRAWVGRCGDR</sequence>
<dbReference type="AlphaFoldDB" id="A0A0G4LZL0"/>
<evidence type="ECO:0000313" key="2">
    <source>
        <dbReference type="Proteomes" id="UP000044602"/>
    </source>
</evidence>